<dbReference type="OrthoDB" id="7869924at2759"/>
<feature type="signal peptide" evidence="2">
    <location>
        <begin position="1"/>
        <end position="21"/>
    </location>
</feature>
<keyword evidence="2" id="KW-0732">Signal</keyword>
<dbReference type="PANTHER" id="PTHR23159">
    <property type="entry name" value="CENTROSOMAL PROTEIN 2"/>
    <property type="match status" value="1"/>
</dbReference>
<dbReference type="SUPFAM" id="SSF57997">
    <property type="entry name" value="Tropomyosin"/>
    <property type="match status" value="1"/>
</dbReference>
<dbReference type="SUPFAM" id="SSF58104">
    <property type="entry name" value="Methyl-accepting chemotaxis protein (MCP) signaling domain"/>
    <property type="match status" value="1"/>
</dbReference>
<organism evidence="3 4">
    <name type="scientific">Drosophila lebanonensis</name>
    <name type="common">Fruit fly</name>
    <name type="synonym">Scaptodrosophila lebanonensis</name>
    <dbReference type="NCBI Taxonomy" id="7225"/>
    <lineage>
        <taxon>Eukaryota</taxon>
        <taxon>Metazoa</taxon>
        <taxon>Ecdysozoa</taxon>
        <taxon>Arthropoda</taxon>
        <taxon>Hexapoda</taxon>
        <taxon>Insecta</taxon>
        <taxon>Pterygota</taxon>
        <taxon>Neoptera</taxon>
        <taxon>Endopterygota</taxon>
        <taxon>Diptera</taxon>
        <taxon>Brachycera</taxon>
        <taxon>Muscomorpha</taxon>
        <taxon>Ephydroidea</taxon>
        <taxon>Drosophilidae</taxon>
        <taxon>Scaptodrosophila</taxon>
    </lineage>
</organism>
<feature type="chain" id="PRO_5026808025" evidence="2">
    <location>
        <begin position="22"/>
        <end position="1250"/>
    </location>
</feature>
<feature type="coiled-coil region" evidence="1">
    <location>
        <begin position="452"/>
        <end position="510"/>
    </location>
</feature>
<evidence type="ECO:0000256" key="2">
    <source>
        <dbReference type="SAM" id="SignalP"/>
    </source>
</evidence>
<evidence type="ECO:0000313" key="4">
    <source>
        <dbReference type="RefSeq" id="XP_030385924.1"/>
    </source>
</evidence>
<sequence>MTSAKTLLQVLLCSVIGRVSSETDQKLLNSRSTVERPSEMECHNNEEVARWINDQVLLESLTKIRGDLLEKLKELQKKAEQLSQKFQKDKHELKDKQTELEKQLKEVDDRIEKLEREESSSTNSTNGTASCCEEIQKKLHKLIDEVEAEKNETRKRANQIKEHIQNMQKDQKEQDGQIIKIKETVEIRDETLKKVYKNCEKNCEPDGEEKNICNADQLEARVARLEKQIQDLLNQEGKLTTAMGIKNNQSLTPCRGLQEKVAQLKKLHDQLENIQAGKCNSNKEFKARIKDLEQQLQDLEAQMEKAKSCCKRLEELTKHGNELHLNLKKMNNNYGLRMKELESDMKDLKDRLDAAMQRTKDLNSTKLGNQSEAKDLRNRIEQLQNSLNEIKNNLENLSLNASDIREQLDKLRKDVEEKFGDFNGLFVAHTEAVEEFTKNIESRLGDLENRLRNKYDKKLEEVLQRLTRLQNIYDELVRHGEKLLEFQKRIDEMESKLKSALSKLQEMDEKVEKCSKICANSPLLQEVLRRLEALEQKVADGSIFTTPKPPRPTQKLFMTSALMTISSFAKCWLLLLLLSLPSGSAAFRLNLYGWSGYFVPHGVAPSAVAPRSQTHMTEKECHDYNEIARWINDGLVQTARLTDFNQRLGKMLGSLNVSATQEHCCFYEPYTMNRIFEDINSLAKVNGTTKPSGDLGQDLDTMLDAMRKLLTKSFSICCEQLHEELMRLKEDLLAKLEDLKKNAEQHADMSAKDKLKLKQRQADLEKQVKDVMDRMEKLEHEKNTTATEVAANAKCCEELEKRLHELNEKLQKEKNEAHKKASQVEEQVQDLQSQQNQQSSKIANIKDTAERHNETIENVYEKCERTCGPDKGSTNANLCNTDQLEEKITKLEKQVQDLLNQINQLTTVAETNNGKRNHTLNTCTDLQEKLAELPKLYEQLENIRAGICEANEQLQERIKNLEQQLEDLQAQLERTKDFCSRIEGLAKDSEQVRQNLVELNNSYDSHIKQLEGDMGDLTKRLDAAMELLKHLNATSQVGQDAEKDLEHRIEKLQAELNKTKLELNPIKDIASDLLEQLQKLQHDTEEQFADLANILIAHIQDTEEVNRKLEQRLDEVEKKLQQKYNKKLEEILQRLTRLEKLYQQLMKDMNDLSDLEKRIEELEKQLNDALEKLKGLEDKVRACTDKCADWDKLNDILARLEKLEKYIKEQNPLAITHRPARRTTKRVSWVGGIDANEDLQYRKHPNIVYE</sequence>
<gene>
    <name evidence="4" type="primary">LOC115632813</name>
</gene>
<dbReference type="AlphaFoldDB" id="A0A6J2UC09"/>
<protein>
    <submittedName>
        <fullName evidence="4">Leucine-rich repeat-containing protein DDB_G0290503</fullName>
    </submittedName>
</protein>
<dbReference type="Gene3D" id="1.10.287.1490">
    <property type="match status" value="1"/>
</dbReference>
<reference evidence="4" key="1">
    <citation type="submission" date="2025-08" db="UniProtKB">
        <authorList>
            <consortium name="RefSeq"/>
        </authorList>
    </citation>
    <scope>IDENTIFICATION</scope>
    <source>
        <strain evidence="4">11010-0011.00</strain>
        <tissue evidence="4">Whole body</tissue>
    </source>
</reference>
<dbReference type="Proteomes" id="UP000504634">
    <property type="component" value="Unplaced"/>
</dbReference>
<dbReference type="GeneID" id="115632813"/>
<feature type="coiled-coil region" evidence="1">
    <location>
        <begin position="718"/>
        <end position="908"/>
    </location>
</feature>
<evidence type="ECO:0000313" key="3">
    <source>
        <dbReference type="Proteomes" id="UP000504634"/>
    </source>
</evidence>
<feature type="coiled-coil region" evidence="1">
    <location>
        <begin position="1092"/>
        <end position="1186"/>
    </location>
</feature>
<feature type="coiled-coil region" evidence="1">
    <location>
        <begin position="208"/>
        <end position="414"/>
    </location>
</feature>
<proteinExistence type="predicted"/>
<feature type="coiled-coil region" evidence="1">
    <location>
        <begin position="58"/>
        <end position="170"/>
    </location>
</feature>
<keyword evidence="1" id="KW-0175">Coiled coil</keyword>
<accession>A0A6J2UC09</accession>
<dbReference type="Gene3D" id="1.10.287.950">
    <property type="entry name" value="Methyl-accepting chemotaxis protein"/>
    <property type="match status" value="1"/>
</dbReference>
<evidence type="ECO:0000256" key="1">
    <source>
        <dbReference type="SAM" id="Coils"/>
    </source>
</evidence>
<keyword evidence="3" id="KW-1185">Reference proteome</keyword>
<name>A0A6J2UC09_DROLE</name>
<feature type="coiled-coil region" evidence="1">
    <location>
        <begin position="937"/>
        <end position="1062"/>
    </location>
</feature>
<dbReference type="RefSeq" id="XP_030385924.1">
    <property type="nucleotide sequence ID" value="XM_030530064.1"/>
</dbReference>
<dbReference type="Gene3D" id="6.10.140.920">
    <property type="match status" value="1"/>
</dbReference>
<dbReference type="PANTHER" id="PTHR23159:SF31">
    <property type="entry name" value="CENTROSOME-ASSOCIATED PROTEIN CEP250 ISOFORM X1"/>
    <property type="match status" value="1"/>
</dbReference>